<proteinExistence type="predicted"/>
<dbReference type="AlphaFoldDB" id="W5T8A3"/>
<keyword evidence="1" id="KW-0732">Signal</keyword>
<evidence type="ECO:0000259" key="2">
    <source>
        <dbReference type="Pfam" id="PF04213"/>
    </source>
</evidence>
<feature type="domain" description="Htaa" evidence="2">
    <location>
        <begin position="205"/>
        <end position="334"/>
    </location>
</feature>
<keyword evidence="4" id="KW-1185">Reference proteome</keyword>
<evidence type="ECO:0000313" key="4">
    <source>
        <dbReference type="Proteomes" id="UP000019150"/>
    </source>
</evidence>
<dbReference type="KEGG" id="nno:NONO_c04000"/>
<dbReference type="EMBL" id="CP006850">
    <property type="protein sequence ID" value="AHH15213.1"/>
    <property type="molecule type" value="Genomic_DNA"/>
</dbReference>
<dbReference type="PATRIC" id="fig|1415166.3.peg.403"/>
<feature type="signal peptide" evidence="1">
    <location>
        <begin position="1"/>
        <end position="24"/>
    </location>
</feature>
<dbReference type="STRING" id="1415166.NONO_c04000"/>
<organism evidence="3 4">
    <name type="scientific">Nocardia nova SH22a</name>
    <dbReference type="NCBI Taxonomy" id="1415166"/>
    <lineage>
        <taxon>Bacteria</taxon>
        <taxon>Bacillati</taxon>
        <taxon>Actinomycetota</taxon>
        <taxon>Actinomycetes</taxon>
        <taxon>Mycobacteriales</taxon>
        <taxon>Nocardiaceae</taxon>
        <taxon>Nocardia</taxon>
    </lineage>
</organism>
<dbReference type="Pfam" id="PF04213">
    <property type="entry name" value="HtaA"/>
    <property type="match status" value="1"/>
</dbReference>
<dbReference type="RefSeq" id="WP_025346747.1">
    <property type="nucleotide sequence ID" value="NZ_CP006850.1"/>
</dbReference>
<evidence type="ECO:0000313" key="3">
    <source>
        <dbReference type="EMBL" id="AHH15213.1"/>
    </source>
</evidence>
<dbReference type="InterPro" id="IPR007331">
    <property type="entry name" value="Htaa"/>
</dbReference>
<sequence>MNALMMRGLAVACTALAGAGIVQAAPAAADTTPSIEVFAADGTTPLGAAVLHPGDRIVVRGHGFDPASNTSGLPVPVPPGVPHGTFVTFGAFAPHWKPSEGAPAATRAADRSAVAWALSDSALRRVPQAPLDLQRTVRKQWVPLDDDGNFTATLTVKQPTTVPADAAFGVYTYAAADAVNAAQELSVPVHYDPTPGPDTPRPPAADLRWAVSNNFAPTVTGPLQGTLSGSGGAGVDNGTLTFELDRADLDPTSGLGTIRYRGTAVAATRFHLGEIALADPWIEFTPTGTWLSAETSTSDTIGADSLQRVRLARLDTEPTAGQQDWTDIPTHIENSTQPASLRLLALGPTAPITFHR</sequence>
<feature type="chain" id="PRO_5004873332" evidence="1">
    <location>
        <begin position="25"/>
        <end position="356"/>
    </location>
</feature>
<protein>
    <submittedName>
        <fullName evidence="3">Htaa domain-containing protein</fullName>
    </submittedName>
</protein>
<name>W5T8A3_9NOCA</name>
<dbReference type="HOGENOM" id="CLU_066181_0_0_11"/>
<dbReference type="OrthoDB" id="7210788at2"/>
<accession>W5T8A3</accession>
<dbReference type="eggNOG" id="ENOG5030J89">
    <property type="taxonomic scope" value="Bacteria"/>
</dbReference>
<evidence type="ECO:0000256" key="1">
    <source>
        <dbReference type="SAM" id="SignalP"/>
    </source>
</evidence>
<dbReference type="Proteomes" id="UP000019150">
    <property type="component" value="Chromosome"/>
</dbReference>
<gene>
    <name evidence="3" type="ORF">NONO_c04000</name>
</gene>
<reference evidence="3 4" key="1">
    <citation type="journal article" date="2014" name="Appl. Environ. Microbiol.">
        <title>Insights into the Microbial Degradation of Rubber and Gutta-Percha by Analysis of the Complete Genome of Nocardia nova SH22a.</title>
        <authorList>
            <person name="Luo Q."/>
            <person name="Hiessl S."/>
            <person name="Poehlein A."/>
            <person name="Daniel R."/>
            <person name="Steinbuchel A."/>
        </authorList>
    </citation>
    <scope>NUCLEOTIDE SEQUENCE [LARGE SCALE GENOMIC DNA]</scope>
    <source>
        <strain evidence="3">SH22a</strain>
    </source>
</reference>